<evidence type="ECO:0000256" key="3">
    <source>
        <dbReference type="ARBA" id="ARBA00022692"/>
    </source>
</evidence>
<keyword evidence="10" id="KW-0479">Metal-binding</keyword>
<evidence type="ECO:0000313" key="11">
    <source>
        <dbReference type="EMBL" id="GGJ06383.1"/>
    </source>
</evidence>
<evidence type="ECO:0000256" key="4">
    <source>
        <dbReference type="ARBA" id="ARBA00022989"/>
    </source>
</evidence>
<feature type="binding site" evidence="10">
    <location>
        <position position="76"/>
    </location>
    <ligand>
        <name>Na(+)</name>
        <dbReference type="ChEBI" id="CHEBI:29101"/>
        <note>structural</note>
    </ligand>
</feature>
<dbReference type="GO" id="GO:0046872">
    <property type="term" value="F:metal ion binding"/>
    <property type="evidence" value="ECO:0007669"/>
    <property type="project" value="UniProtKB-KW"/>
</dbReference>
<sequence>MTALFLIGCGGILGALARYGISKWLGERMPISFPLATLLINVSGSCLLGLLTRHIALWFPAASPGAMLFAGVGFCGAYTTFSTFAYEMTMLWREGRFAVAALYLGLTFVLGMAAAAAGLYL</sequence>
<protein>
    <recommendedName>
        <fullName evidence="10">Fluoride-specific ion channel FluC</fullName>
    </recommendedName>
</protein>
<organism evidence="11 12">
    <name type="scientific">Alicyclobacillus cellulosilyticus</name>
    <dbReference type="NCBI Taxonomy" id="1003997"/>
    <lineage>
        <taxon>Bacteria</taxon>
        <taxon>Bacillati</taxon>
        <taxon>Bacillota</taxon>
        <taxon>Bacilli</taxon>
        <taxon>Bacillales</taxon>
        <taxon>Alicyclobacillaceae</taxon>
        <taxon>Alicyclobacillus</taxon>
    </lineage>
</organism>
<comment type="similarity">
    <text evidence="7 10">Belongs to the fluoride channel Fluc/FEX (TC 1.A.43) family.</text>
</comment>
<dbReference type="PANTHER" id="PTHR28259:SF1">
    <property type="entry name" value="FLUORIDE EXPORT PROTEIN 1-RELATED"/>
    <property type="match status" value="1"/>
</dbReference>
<proteinExistence type="inferred from homology"/>
<name>A0A917KAY4_9BACL</name>
<feature type="transmembrane region" description="Helical" evidence="10">
    <location>
        <begin position="64"/>
        <end position="85"/>
    </location>
</feature>
<dbReference type="InterPro" id="IPR003691">
    <property type="entry name" value="FluC"/>
</dbReference>
<comment type="caution">
    <text evidence="11">The sequence shown here is derived from an EMBL/GenBank/DDBJ whole genome shotgun (WGS) entry which is preliminary data.</text>
</comment>
<reference evidence="11" key="2">
    <citation type="submission" date="2020-09" db="EMBL/GenBank/DDBJ databases">
        <authorList>
            <person name="Sun Q."/>
            <person name="Ohkuma M."/>
        </authorList>
    </citation>
    <scope>NUCLEOTIDE SEQUENCE</scope>
    <source>
        <strain evidence="11">JCM 18487</strain>
    </source>
</reference>
<evidence type="ECO:0000256" key="8">
    <source>
        <dbReference type="ARBA" id="ARBA00035585"/>
    </source>
</evidence>
<keyword evidence="10" id="KW-0813">Transport</keyword>
<dbReference type="PANTHER" id="PTHR28259">
    <property type="entry name" value="FLUORIDE EXPORT PROTEIN 1-RELATED"/>
    <property type="match status" value="1"/>
</dbReference>
<evidence type="ECO:0000256" key="9">
    <source>
        <dbReference type="ARBA" id="ARBA00049940"/>
    </source>
</evidence>
<keyword evidence="10" id="KW-0406">Ion transport</keyword>
<evidence type="ECO:0000313" key="12">
    <source>
        <dbReference type="Proteomes" id="UP000637695"/>
    </source>
</evidence>
<evidence type="ECO:0000256" key="1">
    <source>
        <dbReference type="ARBA" id="ARBA00004651"/>
    </source>
</evidence>
<feature type="transmembrane region" description="Helical" evidence="10">
    <location>
        <begin position="97"/>
        <end position="120"/>
    </location>
</feature>
<keyword evidence="12" id="KW-1185">Reference proteome</keyword>
<evidence type="ECO:0000256" key="7">
    <source>
        <dbReference type="ARBA" id="ARBA00035120"/>
    </source>
</evidence>
<comment type="function">
    <text evidence="9 10">Fluoride-specific ion channel. Important for reducing fluoride concentration in the cell, thus reducing its toxicity.</text>
</comment>
<dbReference type="Pfam" id="PF02537">
    <property type="entry name" value="CRCB"/>
    <property type="match status" value="1"/>
</dbReference>
<evidence type="ECO:0000256" key="2">
    <source>
        <dbReference type="ARBA" id="ARBA00022475"/>
    </source>
</evidence>
<dbReference type="GO" id="GO:0140114">
    <property type="term" value="P:cellular detoxification of fluoride"/>
    <property type="evidence" value="ECO:0007669"/>
    <property type="project" value="UniProtKB-UniRule"/>
</dbReference>
<comment type="catalytic activity">
    <reaction evidence="8">
        <text>fluoride(in) = fluoride(out)</text>
        <dbReference type="Rhea" id="RHEA:76159"/>
        <dbReference type="ChEBI" id="CHEBI:17051"/>
    </reaction>
    <physiologicalReaction direction="left-to-right" evidence="8">
        <dbReference type="Rhea" id="RHEA:76160"/>
    </physiologicalReaction>
</comment>
<gene>
    <name evidence="11" type="primary">crcB2</name>
    <name evidence="10" type="synonym">crcB</name>
    <name evidence="10" type="synonym">fluC</name>
    <name evidence="11" type="ORF">GCM10010885_14430</name>
</gene>
<keyword evidence="10" id="KW-0915">Sodium</keyword>
<reference evidence="11" key="1">
    <citation type="journal article" date="2014" name="Int. J. Syst. Evol. Microbiol.">
        <title>Complete genome sequence of Corynebacterium casei LMG S-19264T (=DSM 44701T), isolated from a smear-ripened cheese.</title>
        <authorList>
            <consortium name="US DOE Joint Genome Institute (JGI-PGF)"/>
            <person name="Walter F."/>
            <person name="Albersmeier A."/>
            <person name="Kalinowski J."/>
            <person name="Ruckert C."/>
        </authorList>
    </citation>
    <scope>NUCLEOTIDE SEQUENCE</scope>
    <source>
        <strain evidence="11">JCM 18487</strain>
    </source>
</reference>
<feature type="transmembrane region" description="Helical" evidence="10">
    <location>
        <begin position="33"/>
        <end position="52"/>
    </location>
</feature>
<evidence type="ECO:0000256" key="6">
    <source>
        <dbReference type="ARBA" id="ARBA00023303"/>
    </source>
</evidence>
<keyword evidence="4 10" id="KW-1133">Transmembrane helix</keyword>
<dbReference type="NCBIfam" id="TIGR00494">
    <property type="entry name" value="crcB"/>
    <property type="match status" value="1"/>
</dbReference>
<evidence type="ECO:0000256" key="5">
    <source>
        <dbReference type="ARBA" id="ARBA00023136"/>
    </source>
</evidence>
<evidence type="ECO:0000256" key="10">
    <source>
        <dbReference type="HAMAP-Rule" id="MF_00454"/>
    </source>
</evidence>
<dbReference type="EMBL" id="BMOY01000020">
    <property type="protein sequence ID" value="GGJ06383.1"/>
    <property type="molecule type" value="Genomic_DNA"/>
</dbReference>
<feature type="binding site" evidence="10">
    <location>
        <position position="79"/>
    </location>
    <ligand>
        <name>Na(+)</name>
        <dbReference type="ChEBI" id="CHEBI:29101"/>
        <note>structural</note>
    </ligand>
</feature>
<dbReference type="GO" id="GO:0062054">
    <property type="term" value="F:fluoride channel activity"/>
    <property type="evidence" value="ECO:0007669"/>
    <property type="project" value="UniProtKB-UniRule"/>
</dbReference>
<keyword evidence="5 10" id="KW-0472">Membrane</keyword>
<keyword evidence="6 10" id="KW-0407">Ion channel</keyword>
<keyword evidence="2 10" id="KW-1003">Cell membrane</keyword>
<keyword evidence="3 10" id="KW-0812">Transmembrane</keyword>
<dbReference type="HAMAP" id="MF_00454">
    <property type="entry name" value="FluC"/>
    <property type="match status" value="1"/>
</dbReference>
<comment type="subcellular location">
    <subcellularLocation>
        <location evidence="1 10">Cell membrane</location>
        <topology evidence="1 10">Multi-pass membrane protein</topology>
    </subcellularLocation>
</comment>
<dbReference type="Proteomes" id="UP000637695">
    <property type="component" value="Unassembled WGS sequence"/>
</dbReference>
<comment type="activity regulation">
    <text evidence="10">Na(+) is not transported, but it plays an essential structural role and its presence is essential for fluoride channel function.</text>
</comment>
<accession>A0A917KAY4</accession>
<dbReference type="AlphaFoldDB" id="A0A917KAY4"/>
<dbReference type="RefSeq" id="WP_229776607.1">
    <property type="nucleotide sequence ID" value="NZ_BMOY01000020.1"/>
</dbReference>
<dbReference type="GO" id="GO:0005886">
    <property type="term" value="C:plasma membrane"/>
    <property type="evidence" value="ECO:0007669"/>
    <property type="project" value="UniProtKB-SubCell"/>
</dbReference>